<accession>A0A395GJD6</accession>
<dbReference type="OrthoDB" id="2290255at2759"/>
<evidence type="ECO:0000256" key="1">
    <source>
        <dbReference type="SAM" id="MobiDB-lite"/>
    </source>
</evidence>
<feature type="compositionally biased region" description="Polar residues" evidence="1">
    <location>
        <begin position="44"/>
        <end position="53"/>
    </location>
</feature>
<feature type="compositionally biased region" description="Gly residues" evidence="1">
    <location>
        <begin position="54"/>
        <end position="63"/>
    </location>
</feature>
<dbReference type="EMBL" id="KZ824489">
    <property type="protein sequence ID" value="RAK95591.1"/>
    <property type="molecule type" value="Genomic_DNA"/>
</dbReference>
<dbReference type="VEuPathDB" id="FungiDB:BO80DRAFT_429761"/>
<sequence>MSFSNFISSAIQQGLSGGSSGGNSNYDPEFSSAHAHAQSHHSSYNQGEDSYPSQGGGGGGSSSGGSDLFSTALGFLSSRKSQYEEQPDVDEEHMVRSHQALYNNQDEGQQHDSQSLGAGAAMQALKMFTSGSGGSSGDKNEFIGMAMAQASKLWDQKAGSGSVSGDKQSAINSAAEMAFKMYMKSQGSGSSGTGGPAGLLNLASKFL</sequence>
<dbReference type="GeneID" id="37225416"/>
<evidence type="ECO:0000259" key="2">
    <source>
        <dbReference type="Pfam" id="PF24845"/>
    </source>
</evidence>
<feature type="region of interest" description="Disordered" evidence="1">
    <location>
        <begin position="12"/>
        <end position="64"/>
    </location>
</feature>
<name>A0A395GJD6_9EURO</name>
<evidence type="ECO:0000313" key="4">
    <source>
        <dbReference type="Proteomes" id="UP000249402"/>
    </source>
</evidence>
<gene>
    <name evidence="3" type="ORF">BO80DRAFT_429761</name>
</gene>
<dbReference type="PANTHER" id="PTHR39477">
    <property type="entry name" value="CHROMOSOME 8, WHOLE GENOME SHOTGUN SEQUENCE"/>
    <property type="match status" value="1"/>
</dbReference>
<organism evidence="3 4">
    <name type="scientific">Aspergillus ibericus CBS 121593</name>
    <dbReference type="NCBI Taxonomy" id="1448316"/>
    <lineage>
        <taxon>Eukaryota</taxon>
        <taxon>Fungi</taxon>
        <taxon>Dikarya</taxon>
        <taxon>Ascomycota</taxon>
        <taxon>Pezizomycotina</taxon>
        <taxon>Eurotiomycetes</taxon>
        <taxon>Eurotiomycetidae</taxon>
        <taxon>Eurotiales</taxon>
        <taxon>Aspergillaceae</taxon>
        <taxon>Aspergillus</taxon>
        <taxon>Aspergillus subgen. Circumdati</taxon>
    </lineage>
</organism>
<dbReference type="AlphaFoldDB" id="A0A395GJD6"/>
<dbReference type="Proteomes" id="UP000249402">
    <property type="component" value="Unassembled WGS sequence"/>
</dbReference>
<dbReference type="PANTHER" id="PTHR39477:SF1">
    <property type="entry name" value="BETA-FLANKING PROTEIN"/>
    <property type="match status" value="1"/>
</dbReference>
<proteinExistence type="predicted"/>
<dbReference type="Pfam" id="PF24845">
    <property type="entry name" value="DUF7721"/>
    <property type="match status" value="1"/>
</dbReference>
<feature type="domain" description="DUF7721" evidence="2">
    <location>
        <begin position="61"/>
        <end position="133"/>
    </location>
</feature>
<keyword evidence="4" id="KW-1185">Reference proteome</keyword>
<protein>
    <recommendedName>
        <fullName evidence="2">DUF7721 domain-containing protein</fullName>
    </recommendedName>
</protein>
<evidence type="ECO:0000313" key="3">
    <source>
        <dbReference type="EMBL" id="RAK95591.1"/>
    </source>
</evidence>
<feature type="compositionally biased region" description="Low complexity" evidence="1">
    <location>
        <begin position="31"/>
        <end position="43"/>
    </location>
</feature>
<reference evidence="3 4" key="1">
    <citation type="submission" date="2018-02" db="EMBL/GenBank/DDBJ databases">
        <title>The genomes of Aspergillus section Nigri reveals drivers in fungal speciation.</title>
        <authorList>
            <consortium name="DOE Joint Genome Institute"/>
            <person name="Vesth T.C."/>
            <person name="Nybo J."/>
            <person name="Theobald S."/>
            <person name="Brandl J."/>
            <person name="Frisvad J.C."/>
            <person name="Nielsen K.F."/>
            <person name="Lyhne E.K."/>
            <person name="Kogle M.E."/>
            <person name="Kuo A."/>
            <person name="Riley R."/>
            <person name="Clum A."/>
            <person name="Nolan M."/>
            <person name="Lipzen A."/>
            <person name="Salamov A."/>
            <person name="Henrissat B."/>
            <person name="Wiebenga A."/>
            <person name="De vries R.P."/>
            <person name="Grigoriev I.V."/>
            <person name="Mortensen U.H."/>
            <person name="Andersen M.R."/>
            <person name="Baker S.E."/>
        </authorList>
    </citation>
    <scope>NUCLEOTIDE SEQUENCE [LARGE SCALE GENOMIC DNA]</scope>
    <source>
        <strain evidence="3 4">CBS 121593</strain>
    </source>
</reference>
<dbReference type="InterPro" id="IPR056138">
    <property type="entry name" value="DUF7721"/>
</dbReference>
<dbReference type="RefSeq" id="XP_025569919.1">
    <property type="nucleotide sequence ID" value="XM_025720551.1"/>
</dbReference>